<sequence length="858" mass="100105">MRFQRFSKHNITANSILIRFTQPIIPIRLRPIGTIHLHNPLVTISINLKNFKRFIYSKSSLNQTHHLGPIRFSTTTNHLKDHNLPLSRHQGDQSDSIVDPIKETDSAVGSTIQLQSTYEALRDHPIVTRSINVKLLDEVWIKDDENLKQLLVLILDDITKDKNDKSLRLSDLSGFYTFEMFIEQRSEFIIALRAVSSIKSFLRIILCLRLDSFSKSLIDHLVDQENSTIFDIDQRIIYLQSLIDLSRTRRSILNQRLLGKKLFELITSDKSVCRYFKKLIELTGCSEKHGLDQESIRYVIRCMRRSSDQSVWNLDLIEELWNQCFLDEISKDNHRTEVYSRLSEGLIIHLIKNHSVNSNGSPNIKSVVSTCLRIWSKLLELGQISLEDFSTEFKTFHSTSTQSPQDLEPTDRVIYKVLTSIVRSSHSQLKSFSTRKQSNYHILKDSSEALEALIDRFGYSSSASEQIENLVRDHLKIYFSRVLEEVEDRRFPTREMMEVIFKFTNLSSVTGRWSTSGISRDDYSIFQEALESLFRLGKSRMLLECWLKLLPIININRTGWSLSKLLKSLEELSNPLIVGGSDAKKVMNPFKFARLVLKLFESLDSSYSQDGTSYGTKKDRFDGFRMIFERKELYEFDWIRREEKRFDREGFLIEDDEKDQVEDFKERRVEKLVERNLDIIINLWNFSWGITGVGPFKTLERDREGEDDVLLPVSVLIGVTRLTDSIKNQKAQKFLKLVINKFIFDRTFYPKAKLLTKKPSKDQPQQLHQILQHTTNKHKEEIRVYDGLFKPSLRLSDLERSSLISSHLTILRLDQQRGDFSLSEKFVKELFESYLEEKVVISAEDLVLMREFIDCTSN</sequence>
<dbReference type="AlphaFoldDB" id="A0AAV0BS05"/>
<gene>
    <name evidence="1" type="ORF">PPACK8108_LOCUS24075</name>
</gene>
<comment type="caution">
    <text evidence="1">The sequence shown here is derived from an EMBL/GenBank/DDBJ whole genome shotgun (WGS) entry which is preliminary data.</text>
</comment>
<dbReference type="Proteomes" id="UP001153365">
    <property type="component" value="Unassembled WGS sequence"/>
</dbReference>
<dbReference type="EMBL" id="CALTRL010006036">
    <property type="protein sequence ID" value="CAH7689020.1"/>
    <property type="molecule type" value="Genomic_DNA"/>
</dbReference>
<protein>
    <submittedName>
        <fullName evidence="1">Uncharacterized protein</fullName>
    </submittedName>
</protein>
<keyword evidence="2" id="KW-1185">Reference proteome</keyword>
<organism evidence="1 2">
    <name type="scientific">Phakopsora pachyrhizi</name>
    <name type="common">Asian soybean rust disease fungus</name>
    <dbReference type="NCBI Taxonomy" id="170000"/>
    <lineage>
        <taxon>Eukaryota</taxon>
        <taxon>Fungi</taxon>
        <taxon>Dikarya</taxon>
        <taxon>Basidiomycota</taxon>
        <taxon>Pucciniomycotina</taxon>
        <taxon>Pucciniomycetes</taxon>
        <taxon>Pucciniales</taxon>
        <taxon>Phakopsoraceae</taxon>
        <taxon>Phakopsora</taxon>
    </lineage>
</organism>
<evidence type="ECO:0000313" key="2">
    <source>
        <dbReference type="Proteomes" id="UP001153365"/>
    </source>
</evidence>
<name>A0AAV0BS05_PHAPC</name>
<evidence type="ECO:0000313" key="1">
    <source>
        <dbReference type="EMBL" id="CAH7689020.1"/>
    </source>
</evidence>
<reference evidence="1" key="1">
    <citation type="submission" date="2022-06" db="EMBL/GenBank/DDBJ databases">
        <authorList>
            <consortium name="SYNGENTA / RWTH Aachen University"/>
        </authorList>
    </citation>
    <scope>NUCLEOTIDE SEQUENCE</scope>
</reference>
<proteinExistence type="predicted"/>
<accession>A0AAV0BS05</accession>